<dbReference type="Proteomes" id="UP001271007">
    <property type="component" value="Unassembled WGS sequence"/>
</dbReference>
<reference evidence="3" key="1">
    <citation type="submission" date="2023-04" db="EMBL/GenBank/DDBJ databases">
        <title>Black Yeasts Isolated from many extreme environments.</title>
        <authorList>
            <person name="Coleine C."/>
            <person name="Stajich J.E."/>
            <person name="Selbmann L."/>
        </authorList>
    </citation>
    <scope>NUCLEOTIDE SEQUENCE</scope>
    <source>
        <strain evidence="3">CCFEE 5312</strain>
    </source>
</reference>
<keyword evidence="2" id="KW-1133">Transmembrane helix</keyword>
<feature type="transmembrane region" description="Helical" evidence="2">
    <location>
        <begin position="21"/>
        <end position="41"/>
    </location>
</feature>
<accession>A0AAJ0G6X4</accession>
<dbReference type="EMBL" id="JAWDJX010000107">
    <property type="protein sequence ID" value="KAK3046207.1"/>
    <property type="molecule type" value="Genomic_DNA"/>
</dbReference>
<organism evidence="3 4">
    <name type="scientific">Extremus antarcticus</name>
    <dbReference type="NCBI Taxonomy" id="702011"/>
    <lineage>
        <taxon>Eukaryota</taxon>
        <taxon>Fungi</taxon>
        <taxon>Dikarya</taxon>
        <taxon>Ascomycota</taxon>
        <taxon>Pezizomycotina</taxon>
        <taxon>Dothideomycetes</taxon>
        <taxon>Dothideomycetidae</taxon>
        <taxon>Mycosphaerellales</taxon>
        <taxon>Extremaceae</taxon>
        <taxon>Extremus</taxon>
    </lineage>
</organism>
<keyword evidence="2" id="KW-0812">Transmembrane</keyword>
<keyword evidence="2" id="KW-0472">Membrane</keyword>
<evidence type="ECO:0000256" key="1">
    <source>
        <dbReference type="SAM" id="MobiDB-lite"/>
    </source>
</evidence>
<keyword evidence="4" id="KW-1185">Reference proteome</keyword>
<feature type="region of interest" description="Disordered" evidence="1">
    <location>
        <begin position="490"/>
        <end position="537"/>
    </location>
</feature>
<name>A0AAJ0G6X4_9PEZI</name>
<evidence type="ECO:0000256" key="2">
    <source>
        <dbReference type="SAM" id="Phobius"/>
    </source>
</evidence>
<dbReference type="AlphaFoldDB" id="A0AAJ0G6X4"/>
<evidence type="ECO:0000313" key="3">
    <source>
        <dbReference type="EMBL" id="KAK3046207.1"/>
    </source>
</evidence>
<proteinExistence type="predicted"/>
<protein>
    <submittedName>
        <fullName evidence="3">Uncharacterized protein</fullName>
    </submittedName>
</protein>
<sequence length="537" mass="58964">MRNEWHRPNIQRPYPLRWFTAIAIAGGITFAVLVSFANFVASGYELTSTYTSDPSTVNKDLWFKHWPEWLRNNIDATCQPAHLLVNSQFFTNQTALSYTLTSIAITEDGASSTSPSLPYLDNVMGDCEVLDITMDFDRSQTQNPTRLAHGGACAIDVRAYSTCTTHGPNGLTRFNFSSLYNPEQGFDSPGSSSLIGTNATAKASLWWAQQLLLSYWFDTNIALYKAVGDPYSTYNSGRGIQQGAANFYRIASQQDIEKLDFFALWFEFTGTEDKTYYMGNRLSVLSFLEEPNMAGSFGPPIWLQADKLAKAMYSAVMTDLGQVSLPRSSNIVADPGVLHTFSKDLALIHDTAYIIGTPSELHGVVLDGTYEDLRDSIGSGPLKITPSVISTNYLCSVPKLKSTGNIFISILLADLVLLNAAWVVYCLIVERFFVRSPTAGYCEGCLRSMHELQPLGAVHKSNVSSAPSLPSLGFHAGSFATGYERVQPRATETSAPGFEPVQLRRTGSLERGYDPVQLRGNESSESLVGRAEPPGRS</sequence>
<evidence type="ECO:0000313" key="4">
    <source>
        <dbReference type="Proteomes" id="UP001271007"/>
    </source>
</evidence>
<feature type="transmembrane region" description="Helical" evidence="2">
    <location>
        <begin position="406"/>
        <end position="428"/>
    </location>
</feature>
<gene>
    <name evidence="3" type="ORF">LTR09_012286</name>
</gene>
<comment type="caution">
    <text evidence="3">The sequence shown here is derived from an EMBL/GenBank/DDBJ whole genome shotgun (WGS) entry which is preliminary data.</text>
</comment>